<sequence>MRQFAWAQMVPDAVDTRLDLHRIQLRGNDNTSWVTQGITRVYIGNLVNRDTRSHGYQPASVDRRMMEVDDMASVAIREPPSSPSHMAAVMKKVQTIIRRCMVSNGPSCRRPREHVLDRGARGVKRGARRHPGHGAGGGRQLPRQTLVDPGRRRCLPRSMNNDEEMWYLWTISAEILKEGIHILVEFEPIEQQNIPSIHDRNTTTLPEHITT</sequence>
<comment type="caution">
    <text evidence="1">The sequence shown here is derived from an EMBL/GenBank/DDBJ whole genome shotgun (WGS) entry which is preliminary data.</text>
</comment>
<keyword evidence="2" id="KW-1185">Reference proteome</keyword>
<evidence type="ECO:0000313" key="1">
    <source>
        <dbReference type="EMBL" id="KAI5683214.1"/>
    </source>
</evidence>
<dbReference type="EMBL" id="CM044701">
    <property type="protein sequence ID" value="KAI5683214.1"/>
    <property type="molecule type" value="Genomic_DNA"/>
</dbReference>
<protein>
    <submittedName>
        <fullName evidence="1">Uncharacterized protein</fullName>
    </submittedName>
</protein>
<organism evidence="1 2">
    <name type="scientific">Catharanthus roseus</name>
    <name type="common">Madagascar periwinkle</name>
    <name type="synonym">Vinca rosea</name>
    <dbReference type="NCBI Taxonomy" id="4058"/>
    <lineage>
        <taxon>Eukaryota</taxon>
        <taxon>Viridiplantae</taxon>
        <taxon>Streptophyta</taxon>
        <taxon>Embryophyta</taxon>
        <taxon>Tracheophyta</taxon>
        <taxon>Spermatophyta</taxon>
        <taxon>Magnoliopsida</taxon>
        <taxon>eudicotyledons</taxon>
        <taxon>Gunneridae</taxon>
        <taxon>Pentapetalae</taxon>
        <taxon>asterids</taxon>
        <taxon>lamiids</taxon>
        <taxon>Gentianales</taxon>
        <taxon>Apocynaceae</taxon>
        <taxon>Rauvolfioideae</taxon>
        <taxon>Vinceae</taxon>
        <taxon>Catharanthinae</taxon>
        <taxon>Catharanthus</taxon>
    </lineage>
</organism>
<gene>
    <name evidence="1" type="ORF">M9H77_04442</name>
</gene>
<reference evidence="2" key="1">
    <citation type="journal article" date="2023" name="Nat. Plants">
        <title>Single-cell RNA sequencing provides a high-resolution roadmap for understanding the multicellular compartmentation of specialized metabolism.</title>
        <authorList>
            <person name="Sun S."/>
            <person name="Shen X."/>
            <person name="Li Y."/>
            <person name="Li Y."/>
            <person name="Wang S."/>
            <person name="Li R."/>
            <person name="Zhang H."/>
            <person name="Shen G."/>
            <person name="Guo B."/>
            <person name="Wei J."/>
            <person name="Xu J."/>
            <person name="St-Pierre B."/>
            <person name="Chen S."/>
            <person name="Sun C."/>
        </authorList>
    </citation>
    <scope>NUCLEOTIDE SEQUENCE [LARGE SCALE GENOMIC DNA]</scope>
</reference>
<proteinExistence type="predicted"/>
<name>A0ACC0CEA1_CATRO</name>
<dbReference type="Proteomes" id="UP001060085">
    <property type="component" value="Linkage Group LG01"/>
</dbReference>
<evidence type="ECO:0000313" key="2">
    <source>
        <dbReference type="Proteomes" id="UP001060085"/>
    </source>
</evidence>
<accession>A0ACC0CEA1</accession>